<keyword evidence="3" id="KW-1185">Reference proteome</keyword>
<comment type="caution">
    <text evidence="2">The sequence shown here is derived from an EMBL/GenBank/DDBJ whole genome shotgun (WGS) entry which is preliminary data.</text>
</comment>
<dbReference type="AlphaFoldDB" id="A0AAW0SMQ0"/>
<organism evidence="2 3">
    <name type="scientific">Scylla paramamosain</name>
    <name type="common">Mud crab</name>
    <dbReference type="NCBI Taxonomy" id="85552"/>
    <lineage>
        <taxon>Eukaryota</taxon>
        <taxon>Metazoa</taxon>
        <taxon>Ecdysozoa</taxon>
        <taxon>Arthropoda</taxon>
        <taxon>Crustacea</taxon>
        <taxon>Multicrustacea</taxon>
        <taxon>Malacostraca</taxon>
        <taxon>Eumalacostraca</taxon>
        <taxon>Eucarida</taxon>
        <taxon>Decapoda</taxon>
        <taxon>Pleocyemata</taxon>
        <taxon>Brachyura</taxon>
        <taxon>Eubrachyura</taxon>
        <taxon>Portunoidea</taxon>
        <taxon>Portunidae</taxon>
        <taxon>Portuninae</taxon>
        <taxon>Scylla</taxon>
    </lineage>
</organism>
<reference evidence="2 3" key="1">
    <citation type="submission" date="2023-03" db="EMBL/GenBank/DDBJ databases">
        <title>High-quality genome of Scylla paramamosain provides insights in environmental adaptation.</title>
        <authorList>
            <person name="Zhang L."/>
        </authorList>
    </citation>
    <scope>NUCLEOTIDE SEQUENCE [LARGE SCALE GENOMIC DNA]</scope>
    <source>
        <strain evidence="2">LZ_2023a</strain>
        <tissue evidence="2">Muscle</tissue>
    </source>
</reference>
<feature type="region of interest" description="Disordered" evidence="1">
    <location>
        <begin position="102"/>
        <end position="162"/>
    </location>
</feature>
<feature type="compositionally biased region" description="Polar residues" evidence="1">
    <location>
        <begin position="151"/>
        <end position="162"/>
    </location>
</feature>
<evidence type="ECO:0000313" key="2">
    <source>
        <dbReference type="EMBL" id="KAK8376274.1"/>
    </source>
</evidence>
<protein>
    <submittedName>
        <fullName evidence="2">Uncharacterized protein</fullName>
    </submittedName>
</protein>
<name>A0AAW0SMQ0_SCYPA</name>
<feature type="compositionally biased region" description="Basic and acidic residues" evidence="1">
    <location>
        <begin position="107"/>
        <end position="116"/>
    </location>
</feature>
<dbReference type="Proteomes" id="UP001487740">
    <property type="component" value="Unassembled WGS sequence"/>
</dbReference>
<evidence type="ECO:0000256" key="1">
    <source>
        <dbReference type="SAM" id="MobiDB-lite"/>
    </source>
</evidence>
<evidence type="ECO:0000313" key="3">
    <source>
        <dbReference type="Proteomes" id="UP001487740"/>
    </source>
</evidence>
<proteinExistence type="predicted"/>
<accession>A0AAW0SMQ0</accession>
<dbReference type="EMBL" id="JARAKH010000049">
    <property type="protein sequence ID" value="KAK8376274.1"/>
    <property type="molecule type" value="Genomic_DNA"/>
</dbReference>
<sequence length="162" mass="17832">MEEGEGTDEGKGGGRCSRQRRDYHTTPLVAVARLLKCIVQGKKERGCPVHLDPSGFCFEPPSSSHPAVKPLVTQGLIAARLARARNRSGARGYWVFGGRGQLGNPLRHPDSAPEHRRPAHIRQPPHTPARRHPVPRTVGKDTLRPIKNLQPCGNTSLYPDLH</sequence>
<gene>
    <name evidence="2" type="ORF">O3P69_008758</name>
</gene>